<dbReference type="CDD" id="cd07987">
    <property type="entry name" value="LPLAT_MGAT-like"/>
    <property type="match status" value="1"/>
</dbReference>
<dbReference type="GO" id="GO:0019432">
    <property type="term" value="P:triglyceride biosynthetic process"/>
    <property type="evidence" value="ECO:0007669"/>
    <property type="project" value="TreeGrafter"/>
</dbReference>
<evidence type="ECO:0000256" key="11">
    <source>
        <dbReference type="RuleBase" id="RU367023"/>
    </source>
</evidence>
<dbReference type="GO" id="GO:0005789">
    <property type="term" value="C:endoplasmic reticulum membrane"/>
    <property type="evidence" value="ECO:0007669"/>
    <property type="project" value="UniProtKB-SubCell"/>
</dbReference>
<keyword evidence="8" id="KW-0443">Lipid metabolism</keyword>
<dbReference type="OrthoDB" id="264532at2759"/>
<dbReference type="KEGG" id="phu:Phum_PHUM441220"/>
<dbReference type="OMA" id="YRHYRNY"/>
<dbReference type="SUPFAM" id="SSF69593">
    <property type="entry name" value="Glycerol-3-phosphate (1)-acyltransferase"/>
    <property type="match status" value="1"/>
</dbReference>
<dbReference type="GeneID" id="8230890"/>
<comment type="similarity">
    <text evidence="2 11">Belongs to the diacylglycerol acyltransferase family.</text>
</comment>
<keyword evidence="6 11" id="KW-0256">Endoplasmic reticulum</keyword>
<evidence type="ECO:0000313" key="13">
    <source>
        <dbReference type="EnsemblMetazoa" id="PHUM441220-PA"/>
    </source>
</evidence>
<evidence type="ECO:0000313" key="12">
    <source>
        <dbReference type="EMBL" id="EEB16859.1"/>
    </source>
</evidence>
<dbReference type="CTD" id="8230890"/>
<comment type="caution">
    <text evidence="11">Lacks conserved residue(s) required for the propagation of feature annotation.</text>
</comment>
<evidence type="ECO:0000256" key="10">
    <source>
        <dbReference type="ARBA" id="ARBA00023315"/>
    </source>
</evidence>
<dbReference type="EMBL" id="AAZO01005385">
    <property type="status" value="NOT_ANNOTATED_CDS"/>
    <property type="molecule type" value="Genomic_DNA"/>
</dbReference>
<dbReference type="PANTHER" id="PTHR12317">
    <property type="entry name" value="DIACYLGLYCEROL O-ACYLTRANSFERASE"/>
    <property type="match status" value="1"/>
</dbReference>
<dbReference type="VEuPathDB" id="VectorBase:PHUM441220"/>
<evidence type="ECO:0000256" key="6">
    <source>
        <dbReference type="ARBA" id="ARBA00022824"/>
    </source>
</evidence>
<dbReference type="HOGENOM" id="CLU_023995_0_1_1"/>
<sequence>MNSSSTILKNIKSNVPLLKTKRHLHLPNGKWMETLSVLIWMSCGPVLLMVTSYLLYHYIVARYLFLAYLIWIYLDRDTCERGGRRIQWVRELKFFKYMKDYFPVELVKQVDLPTDKNYLFAVFPHGIMSMSSLLVFGTDALNFEKVFEGIKTHICTLKVNFKMPLLREVAFACGGVAASRKSLNWILSNPKKGYSATLIVGGAAESLYTEPGKYKLCLKNRKGFCRIALQNGSPLVPVFSFGEIDIFKQVKFDGHPWMNSFQMWFKKLTGIAPIIFFGKGIFGDYKGFIPRKLPLTVVVGKPIPVDKIENPTEEDVEGLHRRFIEDIIKLFDEEKHKYLEEPDTDLIIA</sequence>
<feature type="transmembrane region" description="Helical" evidence="11">
    <location>
        <begin position="31"/>
        <end position="49"/>
    </location>
</feature>
<evidence type="ECO:0000256" key="3">
    <source>
        <dbReference type="ARBA" id="ARBA00022516"/>
    </source>
</evidence>
<keyword evidence="14" id="KW-1185">Reference proteome</keyword>
<gene>
    <name evidence="13" type="primary">8230890</name>
    <name evidence="12" type="ORF">Phum_PHUM441220</name>
</gene>
<reference evidence="12" key="1">
    <citation type="submission" date="2007-04" db="EMBL/GenBank/DDBJ databases">
        <title>Annotation of Pediculus humanus corporis strain USDA.</title>
        <authorList>
            <person name="Kirkness E."/>
            <person name="Hannick L."/>
            <person name="Hass B."/>
            <person name="Bruggner R."/>
            <person name="Lawson D."/>
            <person name="Bidwell S."/>
            <person name="Joardar V."/>
            <person name="Caler E."/>
            <person name="Walenz B."/>
            <person name="Inman J."/>
            <person name="Schobel S."/>
            <person name="Galinsky K."/>
            <person name="Amedeo P."/>
            <person name="Strausberg R."/>
        </authorList>
    </citation>
    <scope>NUCLEOTIDE SEQUENCE</scope>
    <source>
        <strain evidence="12">USDA</strain>
    </source>
</reference>
<dbReference type="EC" id="2.3.1.-" evidence="11"/>
<keyword evidence="4 11" id="KW-0808">Transferase</keyword>
<keyword evidence="10 12" id="KW-0012">Acyltransferase</keyword>
<keyword evidence="7 11" id="KW-1133">Transmembrane helix</keyword>
<evidence type="ECO:0000256" key="9">
    <source>
        <dbReference type="ARBA" id="ARBA00023136"/>
    </source>
</evidence>
<organism>
    <name type="scientific">Pediculus humanus subsp. corporis</name>
    <name type="common">Body louse</name>
    <dbReference type="NCBI Taxonomy" id="121224"/>
    <lineage>
        <taxon>Eukaryota</taxon>
        <taxon>Metazoa</taxon>
        <taxon>Ecdysozoa</taxon>
        <taxon>Arthropoda</taxon>
        <taxon>Hexapoda</taxon>
        <taxon>Insecta</taxon>
        <taxon>Pterygota</taxon>
        <taxon>Neoptera</taxon>
        <taxon>Paraneoptera</taxon>
        <taxon>Psocodea</taxon>
        <taxon>Troctomorpha</taxon>
        <taxon>Phthiraptera</taxon>
        <taxon>Anoplura</taxon>
        <taxon>Pediculidae</taxon>
        <taxon>Pediculus</taxon>
    </lineage>
</organism>
<dbReference type="GO" id="GO:0004144">
    <property type="term" value="F:diacylglycerol O-acyltransferase activity"/>
    <property type="evidence" value="ECO:0007669"/>
    <property type="project" value="TreeGrafter"/>
</dbReference>
<protein>
    <recommendedName>
        <fullName evidence="11">Acyltransferase</fullName>
        <ecNumber evidence="11">2.3.1.-</ecNumber>
    </recommendedName>
</protein>
<dbReference type="AlphaFoldDB" id="E0VU03"/>
<dbReference type="FunCoup" id="E0VU03">
    <property type="interactions" value="103"/>
</dbReference>
<reference evidence="13" key="3">
    <citation type="submission" date="2021-02" db="UniProtKB">
        <authorList>
            <consortium name="EnsemblMetazoa"/>
        </authorList>
    </citation>
    <scope>IDENTIFICATION</scope>
    <source>
        <strain evidence="13">USDA</strain>
    </source>
</reference>
<keyword evidence="5 11" id="KW-0812">Transmembrane</keyword>
<evidence type="ECO:0000313" key="14">
    <source>
        <dbReference type="Proteomes" id="UP000009046"/>
    </source>
</evidence>
<keyword evidence="3" id="KW-0444">Lipid biosynthesis</keyword>
<evidence type="ECO:0000256" key="2">
    <source>
        <dbReference type="ARBA" id="ARBA00005420"/>
    </source>
</evidence>
<dbReference type="STRING" id="121224.E0VU03"/>
<name>E0VU03_PEDHC</name>
<dbReference type="EMBL" id="DS235777">
    <property type="protein sequence ID" value="EEB16859.1"/>
    <property type="molecule type" value="Genomic_DNA"/>
</dbReference>
<evidence type="ECO:0000256" key="4">
    <source>
        <dbReference type="ARBA" id="ARBA00022679"/>
    </source>
</evidence>
<evidence type="ECO:0000256" key="8">
    <source>
        <dbReference type="ARBA" id="ARBA00023098"/>
    </source>
</evidence>
<dbReference type="Pfam" id="PF03982">
    <property type="entry name" value="DAGAT"/>
    <property type="match status" value="1"/>
</dbReference>
<dbReference type="InParanoid" id="E0VU03"/>
<evidence type="ECO:0000256" key="5">
    <source>
        <dbReference type="ARBA" id="ARBA00022692"/>
    </source>
</evidence>
<evidence type="ECO:0000256" key="1">
    <source>
        <dbReference type="ARBA" id="ARBA00004477"/>
    </source>
</evidence>
<dbReference type="RefSeq" id="XP_002429597.1">
    <property type="nucleotide sequence ID" value="XM_002429552.1"/>
</dbReference>
<dbReference type="Proteomes" id="UP000009046">
    <property type="component" value="Unassembled WGS sequence"/>
</dbReference>
<dbReference type="EnsemblMetazoa" id="PHUM441220-RA">
    <property type="protein sequence ID" value="PHUM441220-PA"/>
    <property type="gene ID" value="PHUM441220"/>
</dbReference>
<accession>E0VU03</accession>
<dbReference type="eggNOG" id="KOG0831">
    <property type="taxonomic scope" value="Eukaryota"/>
</dbReference>
<reference evidence="12" key="2">
    <citation type="submission" date="2007-04" db="EMBL/GenBank/DDBJ databases">
        <title>The genome of the human body louse.</title>
        <authorList>
            <consortium name="The Human Body Louse Genome Consortium"/>
            <person name="Kirkness E."/>
            <person name="Walenz B."/>
            <person name="Hass B."/>
            <person name="Bruggner R."/>
            <person name="Strausberg R."/>
        </authorList>
    </citation>
    <scope>NUCLEOTIDE SEQUENCE</scope>
    <source>
        <strain evidence="12">USDA</strain>
    </source>
</reference>
<comment type="subcellular location">
    <subcellularLocation>
        <location evidence="1 11">Endoplasmic reticulum membrane</location>
        <topology evidence="1 11">Multi-pass membrane protein</topology>
    </subcellularLocation>
</comment>
<dbReference type="InterPro" id="IPR007130">
    <property type="entry name" value="DAGAT"/>
</dbReference>
<evidence type="ECO:0000256" key="7">
    <source>
        <dbReference type="ARBA" id="ARBA00022989"/>
    </source>
</evidence>
<keyword evidence="9 11" id="KW-0472">Membrane</keyword>
<proteinExistence type="inferred from homology"/>
<dbReference type="PANTHER" id="PTHR12317:SF79">
    <property type="entry name" value="ACYLTRANSFERASE"/>
    <property type="match status" value="1"/>
</dbReference>